<dbReference type="EMBL" id="KN418721">
    <property type="protein sequence ID" value="KHG21490.1"/>
    <property type="molecule type" value="Genomic_DNA"/>
</dbReference>
<evidence type="ECO:0000313" key="3">
    <source>
        <dbReference type="Proteomes" id="UP000032142"/>
    </source>
</evidence>
<reference evidence="2" key="1">
    <citation type="submission" date="2014-09" db="EMBL/GenBank/DDBJ databases">
        <title>G. arboreum L. cv. AKA8401 A2 genome assembly version 1.0.</title>
        <authorList>
            <person name="Mudge J."/>
            <person name="Ramaraj T."/>
            <person name="Lindquist I.E."/>
            <person name="Bharti A.K."/>
            <person name="Sundararajan A."/>
            <person name="Cameron C.T."/>
            <person name="Woodward J.E."/>
            <person name="May G.D."/>
            <person name="Brubaker C."/>
            <person name="Broadhvest J."/>
            <person name="Wilkins T.A."/>
        </authorList>
    </citation>
    <scope>NUCLEOTIDE SEQUENCE</scope>
</reference>
<proteinExistence type="predicted"/>
<gene>
    <name evidence="2" type="ORF">F383_13326</name>
    <name evidence="1" type="ORF">F383_27426</name>
</gene>
<organism evidence="2 3">
    <name type="scientific">Gossypium arboreum</name>
    <name type="common">Tree cotton</name>
    <name type="synonym">Gossypium nanking</name>
    <dbReference type="NCBI Taxonomy" id="29729"/>
    <lineage>
        <taxon>Eukaryota</taxon>
        <taxon>Viridiplantae</taxon>
        <taxon>Streptophyta</taxon>
        <taxon>Embryophyta</taxon>
        <taxon>Tracheophyta</taxon>
        <taxon>Spermatophyta</taxon>
        <taxon>Magnoliopsida</taxon>
        <taxon>eudicotyledons</taxon>
        <taxon>Gunneridae</taxon>
        <taxon>Pentapetalae</taxon>
        <taxon>rosids</taxon>
        <taxon>malvids</taxon>
        <taxon>Malvales</taxon>
        <taxon>Malvaceae</taxon>
        <taxon>Malvoideae</taxon>
        <taxon>Gossypium</taxon>
    </lineage>
</organism>
<evidence type="ECO:0000313" key="1">
    <source>
        <dbReference type="EMBL" id="KHG21490.1"/>
    </source>
</evidence>
<evidence type="ECO:0000313" key="2">
    <source>
        <dbReference type="EMBL" id="KHG28621.1"/>
    </source>
</evidence>
<keyword evidence="3" id="KW-1185">Reference proteome</keyword>
<dbReference type="AlphaFoldDB" id="A0A0B0PYS7"/>
<sequence length="39" mass="4407">MAWQSRHTAMAHGCVPFSKSCILHGKRYLGRKKANPKPI</sequence>
<dbReference type="EMBL" id="KN445762">
    <property type="protein sequence ID" value="KHG28621.1"/>
    <property type="molecule type" value="Genomic_DNA"/>
</dbReference>
<dbReference type="Proteomes" id="UP000032142">
    <property type="component" value="Unassembled WGS sequence"/>
</dbReference>
<name>A0A0B0PYS7_GOSAR</name>
<accession>A0A0B0PYS7</accession>
<protein>
    <submittedName>
        <fullName evidence="2">Uncharacterized protein</fullName>
    </submittedName>
</protein>
<reference evidence="3" key="2">
    <citation type="submission" date="2014-09" db="EMBL/GenBank/DDBJ databases">
        <authorList>
            <person name="Mudge J."/>
            <person name="Ramaraj T."/>
            <person name="Lindquist I.E."/>
            <person name="Bharti A.K."/>
            <person name="Sundararajan A."/>
            <person name="Cameron C.T."/>
            <person name="Woodward J.E."/>
            <person name="May G.D."/>
            <person name="Brubaker C."/>
            <person name="Broadhvest J."/>
            <person name="Wilkins T.A."/>
        </authorList>
    </citation>
    <scope>NUCLEOTIDE SEQUENCE</scope>
    <source>
        <strain evidence="3">cv. AKA8401</strain>
    </source>
</reference>